<comment type="caution">
    <text evidence="2">The sequence shown here is derived from an EMBL/GenBank/DDBJ whole genome shotgun (WGS) entry which is preliminary data.</text>
</comment>
<sequence>MKVVASGGGGGGRRWPEVVAGGGGRRRWPTVVAGGGGRWWWPKAVAGGGGRRRWPAVVAGGGRRWCSAVAGGGGRRWPEVVAGSGGRRWWPEVVTGGGRRWWPAVVAGCGDRRAEFSLRRARVDILQSPFFDVTFGNDRTADEYIDRIIYQLTLAIEDQIPQGRWYIISRPSTSPDLDPTPATTTRGILLPTIALLIVACFNNLIINRLNSIPGFTSKPSSDDLKARLSRNILCKFFFYAVISMIIFKTFSNCQLRDIQNFQAEINYCSIKYKLFINCMQWAILRRARMTKFETHGLKKGLETGKNSADLSRSGTSISSYQKKLLKQDMKESSPQLVLSLGADELVLSLLRSNFPLNEELFSSSETTCRGELSSQGNRGEENFKTSGSCFSCFSSA</sequence>
<organism evidence="2 3">
    <name type="scientific">Dendrobium thyrsiflorum</name>
    <name type="common">Pinecone-like raceme dendrobium</name>
    <name type="synonym">Orchid</name>
    <dbReference type="NCBI Taxonomy" id="117978"/>
    <lineage>
        <taxon>Eukaryota</taxon>
        <taxon>Viridiplantae</taxon>
        <taxon>Streptophyta</taxon>
        <taxon>Embryophyta</taxon>
        <taxon>Tracheophyta</taxon>
        <taxon>Spermatophyta</taxon>
        <taxon>Magnoliopsida</taxon>
        <taxon>Liliopsida</taxon>
        <taxon>Asparagales</taxon>
        <taxon>Orchidaceae</taxon>
        <taxon>Epidendroideae</taxon>
        <taxon>Malaxideae</taxon>
        <taxon>Dendrobiinae</taxon>
        <taxon>Dendrobium</taxon>
    </lineage>
</organism>
<feature type="compositionally biased region" description="Gly residues" evidence="1">
    <location>
        <begin position="1"/>
        <end position="13"/>
    </location>
</feature>
<evidence type="ECO:0000313" key="3">
    <source>
        <dbReference type="Proteomes" id="UP001552299"/>
    </source>
</evidence>
<keyword evidence="3" id="KW-1185">Reference proteome</keyword>
<name>A0ABD0VEC5_DENTH</name>
<evidence type="ECO:0000256" key="1">
    <source>
        <dbReference type="SAM" id="MobiDB-lite"/>
    </source>
</evidence>
<evidence type="ECO:0000313" key="2">
    <source>
        <dbReference type="EMBL" id="KAL0923290.1"/>
    </source>
</evidence>
<gene>
    <name evidence="2" type="ORF">M5K25_007341</name>
</gene>
<accession>A0ABD0VEC5</accession>
<dbReference type="Proteomes" id="UP001552299">
    <property type="component" value="Unassembled WGS sequence"/>
</dbReference>
<reference evidence="2 3" key="1">
    <citation type="journal article" date="2024" name="Plant Biotechnol. J.">
        <title>Dendrobium thyrsiflorum genome and its molecular insights into genes involved in important horticultural traits.</title>
        <authorList>
            <person name="Chen B."/>
            <person name="Wang J.Y."/>
            <person name="Zheng P.J."/>
            <person name="Li K.L."/>
            <person name="Liang Y.M."/>
            <person name="Chen X.F."/>
            <person name="Zhang C."/>
            <person name="Zhao X."/>
            <person name="He X."/>
            <person name="Zhang G.Q."/>
            <person name="Liu Z.J."/>
            <person name="Xu Q."/>
        </authorList>
    </citation>
    <scope>NUCLEOTIDE SEQUENCE [LARGE SCALE GENOMIC DNA]</scope>
    <source>
        <strain evidence="2">GZMU011</strain>
    </source>
</reference>
<protein>
    <submittedName>
        <fullName evidence="2">Uncharacterized protein</fullName>
    </submittedName>
</protein>
<proteinExistence type="predicted"/>
<feature type="region of interest" description="Disordered" evidence="1">
    <location>
        <begin position="1"/>
        <end position="27"/>
    </location>
</feature>
<dbReference type="EMBL" id="JANQDX010000006">
    <property type="protein sequence ID" value="KAL0923290.1"/>
    <property type="molecule type" value="Genomic_DNA"/>
</dbReference>
<dbReference type="AlphaFoldDB" id="A0ABD0VEC5"/>